<evidence type="ECO:0000256" key="1">
    <source>
        <dbReference type="SAM" id="MobiDB-lite"/>
    </source>
</evidence>
<comment type="caution">
    <text evidence="2">The sequence shown here is derived from an EMBL/GenBank/DDBJ whole genome shotgun (WGS) entry which is preliminary data.</text>
</comment>
<dbReference type="AlphaFoldDB" id="A0A699JL71"/>
<protein>
    <submittedName>
        <fullName evidence="2">Uncharacterized protein</fullName>
    </submittedName>
</protein>
<organism evidence="2">
    <name type="scientific">Tanacetum cinerariifolium</name>
    <name type="common">Dalmatian daisy</name>
    <name type="synonym">Chrysanthemum cinerariifolium</name>
    <dbReference type="NCBI Taxonomy" id="118510"/>
    <lineage>
        <taxon>Eukaryota</taxon>
        <taxon>Viridiplantae</taxon>
        <taxon>Streptophyta</taxon>
        <taxon>Embryophyta</taxon>
        <taxon>Tracheophyta</taxon>
        <taxon>Spermatophyta</taxon>
        <taxon>Magnoliopsida</taxon>
        <taxon>eudicotyledons</taxon>
        <taxon>Gunneridae</taxon>
        <taxon>Pentapetalae</taxon>
        <taxon>asterids</taxon>
        <taxon>campanulids</taxon>
        <taxon>Asterales</taxon>
        <taxon>Asteraceae</taxon>
        <taxon>Asteroideae</taxon>
        <taxon>Anthemideae</taxon>
        <taxon>Anthemidinae</taxon>
        <taxon>Tanacetum</taxon>
    </lineage>
</organism>
<feature type="region of interest" description="Disordered" evidence="1">
    <location>
        <begin position="1"/>
        <end position="22"/>
    </location>
</feature>
<accession>A0A699JL71</accession>
<name>A0A699JL71_TANCI</name>
<sequence length="158" mass="18744">MDAKAEKSKEGSKHDEEPTRIELPYVEDRAERLVVSAQNYINIDMENEEDFSKSKKLSTKRQTRNDVFIRCHQPPPLNPNRKVPNMYCVPLKDEGHKRWLKFRNVNQSTPEHDRLTERSDEQERRPIGLDQLHLRRCDCRMCIQVMLLEIKEDDKTIG</sequence>
<proteinExistence type="predicted"/>
<evidence type="ECO:0000313" key="2">
    <source>
        <dbReference type="EMBL" id="GFA43729.1"/>
    </source>
</evidence>
<reference evidence="2" key="1">
    <citation type="journal article" date="2019" name="Sci. Rep.">
        <title>Draft genome of Tanacetum cinerariifolium, the natural source of mosquito coil.</title>
        <authorList>
            <person name="Yamashiro T."/>
            <person name="Shiraishi A."/>
            <person name="Satake H."/>
            <person name="Nakayama K."/>
        </authorList>
    </citation>
    <scope>NUCLEOTIDE SEQUENCE</scope>
</reference>
<dbReference type="EMBL" id="BKCJ010423886">
    <property type="protein sequence ID" value="GFA43729.1"/>
    <property type="molecule type" value="Genomic_DNA"/>
</dbReference>
<gene>
    <name evidence="2" type="ORF">Tci_615701</name>
</gene>